<keyword evidence="2" id="KW-1185">Reference proteome</keyword>
<proteinExistence type="predicted"/>
<protein>
    <submittedName>
        <fullName evidence="1">Uncharacterized protein</fullName>
    </submittedName>
</protein>
<dbReference type="EMBL" id="CACRXK020004385">
    <property type="protein sequence ID" value="CAB4002559.1"/>
    <property type="molecule type" value="Genomic_DNA"/>
</dbReference>
<accession>A0A6S7HE64</accession>
<dbReference type="Proteomes" id="UP001152795">
    <property type="component" value="Unassembled WGS sequence"/>
</dbReference>
<reference evidence="1" key="1">
    <citation type="submission" date="2020-04" db="EMBL/GenBank/DDBJ databases">
        <authorList>
            <person name="Alioto T."/>
            <person name="Alioto T."/>
            <person name="Gomez Garrido J."/>
        </authorList>
    </citation>
    <scope>NUCLEOTIDE SEQUENCE</scope>
    <source>
        <strain evidence="1">A484AB</strain>
    </source>
</reference>
<evidence type="ECO:0000313" key="2">
    <source>
        <dbReference type="Proteomes" id="UP001152795"/>
    </source>
</evidence>
<name>A0A6S7HE64_PARCT</name>
<organism evidence="1 2">
    <name type="scientific">Paramuricea clavata</name>
    <name type="common">Red gorgonian</name>
    <name type="synonym">Violescent sea-whip</name>
    <dbReference type="NCBI Taxonomy" id="317549"/>
    <lineage>
        <taxon>Eukaryota</taxon>
        <taxon>Metazoa</taxon>
        <taxon>Cnidaria</taxon>
        <taxon>Anthozoa</taxon>
        <taxon>Octocorallia</taxon>
        <taxon>Malacalcyonacea</taxon>
        <taxon>Plexauridae</taxon>
        <taxon>Paramuricea</taxon>
    </lineage>
</organism>
<evidence type="ECO:0000313" key="1">
    <source>
        <dbReference type="EMBL" id="CAB4002559.1"/>
    </source>
</evidence>
<dbReference type="AlphaFoldDB" id="A0A6S7HE64"/>
<gene>
    <name evidence="1" type="ORF">PACLA_8A085972</name>
</gene>
<comment type="caution">
    <text evidence="1">The sequence shown here is derived from an EMBL/GenBank/DDBJ whole genome shotgun (WGS) entry which is preliminary data.</text>
</comment>
<sequence length="130" mass="14311">MVGEDGADVGDDVHLVIALCRRGVTGLRVLRRVVVQAKRQELVLCKFFLPVAAVLVVPPQKHNIVPERVVQLRARFLGHRGVRVLLHANTGHGKGIILSGGYRLVEEHLVLQARRLSAVTVEGIMPIKHT</sequence>